<accession>A0A382G456</accession>
<evidence type="ECO:0000313" key="1">
    <source>
        <dbReference type="EMBL" id="SVB69545.1"/>
    </source>
</evidence>
<name>A0A382G456_9ZZZZ</name>
<feature type="non-terminal residue" evidence="1">
    <location>
        <position position="160"/>
    </location>
</feature>
<gene>
    <name evidence="1" type="ORF">METZ01_LOCUS222399</name>
</gene>
<organism evidence="1">
    <name type="scientific">marine metagenome</name>
    <dbReference type="NCBI Taxonomy" id="408172"/>
    <lineage>
        <taxon>unclassified sequences</taxon>
        <taxon>metagenomes</taxon>
        <taxon>ecological metagenomes</taxon>
    </lineage>
</organism>
<reference evidence="1" key="1">
    <citation type="submission" date="2018-05" db="EMBL/GenBank/DDBJ databases">
        <authorList>
            <person name="Lanie J.A."/>
            <person name="Ng W.-L."/>
            <person name="Kazmierczak K.M."/>
            <person name="Andrzejewski T.M."/>
            <person name="Davidsen T.M."/>
            <person name="Wayne K.J."/>
            <person name="Tettelin H."/>
            <person name="Glass J.I."/>
            <person name="Rusch D."/>
            <person name="Podicherti R."/>
            <person name="Tsui H.-C.T."/>
            <person name="Winkler M.E."/>
        </authorList>
    </citation>
    <scope>NUCLEOTIDE SEQUENCE</scope>
</reference>
<protein>
    <submittedName>
        <fullName evidence="1">Uncharacterized protein</fullName>
    </submittedName>
</protein>
<feature type="non-terminal residue" evidence="1">
    <location>
        <position position="1"/>
    </location>
</feature>
<proteinExistence type="predicted"/>
<dbReference type="EMBL" id="UINC01053254">
    <property type="protein sequence ID" value="SVB69545.1"/>
    <property type="molecule type" value="Genomic_DNA"/>
</dbReference>
<dbReference type="AlphaFoldDB" id="A0A382G456"/>
<sequence length="160" mass="17504">VAGGAELLTLSPENYDRYAPQGNEVDAIFGDYVLRNDHITVVVANPDLITGRSSSRWAIAHVAGCVIDIARHNHPGEALTAFYPGVTRYKPDAPQRQQDFVQPESFSKRADRKAISGKQVRLTIPEIELGSRRALADLAKLPPSQRGAPSPTMRVLYTLA</sequence>